<reference evidence="3 4" key="1">
    <citation type="submission" date="2016-10" db="EMBL/GenBank/DDBJ databases">
        <title>Genome sequence of the basidiomycete white-rot fungus Trametes pubescens.</title>
        <authorList>
            <person name="Makela M.R."/>
            <person name="Granchi Z."/>
            <person name="Peng M."/>
            <person name="De Vries R.P."/>
            <person name="Grigoriev I."/>
            <person name="Riley R."/>
            <person name="Hilden K."/>
        </authorList>
    </citation>
    <scope>NUCLEOTIDE SEQUENCE [LARGE SCALE GENOMIC DNA]</scope>
    <source>
        <strain evidence="3 4">FBCC735</strain>
    </source>
</reference>
<dbReference type="EMBL" id="MNAD01001215">
    <property type="protein sequence ID" value="OJT07182.1"/>
    <property type="molecule type" value="Genomic_DNA"/>
</dbReference>
<dbReference type="OrthoDB" id="2593559at2759"/>
<dbReference type="InterPro" id="IPR055754">
    <property type="entry name" value="DUF7330"/>
</dbReference>
<feature type="region of interest" description="Disordered" evidence="1">
    <location>
        <begin position="342"/>
        <end position="364"/>
    </location>
</feature>
<comment type="caution">
    <text evidence="3">The sequence shown here is derived from an EMBL/GenBank/DDBJ whole genome shotgun (WGS) entry which is preliminary data.</text>
</comment>
<feature type="compositionally biased region" description="Polar residues" evidence="1">
    <location>
        <begin position="355"/>
        <end position="364"/>
    </location>
</feature>
<evidence type="ECO:0000313" key="4">
    <source>
        <dbReference type="Proteomes" id="UP000184267"/>
    </source>
</evidence>
<gene>
    <name evidence="3" type="ORF">TRAPUB_1997</name>
</gene>
<name>A0A1M2VHX8_TRAPU</name>
<accession>A0A1M2VHX8</accession>
<organism evidence="3 4">
    <name type="scientific">Trametes pubescens</name>
    <name type="common">White-rot fungus</name>
    <dbReference type="NCBI Taxonomy" id="154538"/>
    <lineage>
        <taxon>Eukaryota</taxon>
        <taxon>Fungi</taxon>
        <taxon>Dikarya</taxon>
        <taxon>Basidiomycota</taxon>
        <taxon>Agaricomycotina</taxon>
        <taxon>Agaricomycetes</taxon>
        <taxon>Polyporales</taxon>
        <taxon>Polyporaceae</taxon>
        <taxon>Trametes</taxon>
    </lineage>
</organism>
<dbReference type="AlphaFoldDB" id="A0A1M2VHX8"/>
<protein>
    <recommendedName>
        <fullName evidence="2">DUF7330 domain-containing protein</fullName>
    </recommendedName>
</protein>
<sequence length="364" mass="39288">MIIANNNEPDTELKGAPALPPKDRSRPPPSSQLDQLPPPPPYTPAAGPSTSTSPPPRPAPVPRSPSSTIFRPQNAQTVNHFEVFSKHIPIEGTYLIDPTLPSVGPVPSTLRKQRRKRNKAWGKDARGITDINASFRTRHGAISLDLAVVAESPAIPAPGTPKVPATVVVSTRHGRINLNLFEAQPGRSVDLQVESRHGKITLLLPPTYDGPLLFETRNAGAVSFLPAFAARTRTLRASDRETLVVCTAPEEPGRPKPTPPMSPSQPGPDDGDRVFVRTRHGRITIGISGLDRVEEAPIVGGLLKRLGELLEVGGRAFGQYVEAHAAVLERKLSEKSVQIEKALDRQSKAADRSESSLTTRRPVL</sequence>
<proteinExistence type="predicted"/>
<feature type="compositionally biased region" description="Basic and acidic residues" evidence="1">
    <location>
        <begin position="342"/>
        <end position="354"/>
    </location>
</feature>
<feature type="region of interest" description="Disordered" evidence="1">
    <location>
        <begin position="248"/>
        <end position="274"/>
    </location>
</feature>
<evidence type="ECO:0000313" key="3">
    <source>
        <dbReference type="EMBL" id="OJT07182.1"/>
    </source>
</evidence>
<feature type="region of interest" description="Disordered" evidence="1">
    <location>
        <begin position="1"/>
        <end position="70"/>
    </location>
</feature>
<evidence type="ECO:0000259" key="2">
    <source>
        <dbReference type="Pfam" id="PF24016"/>
    </source>
</evidence>
<evidence type="ECO:0000256" key="1">
    <source>
        <dbReference type="SAM" id="MobiDB-lite"/>
    </source>
</evidence>
<dbReference type="Pfam" id="PF24016">
    <property type="entry name" value="DUF7330"/>
    <property type="match status" value="1"/>
</dbReference>
<dbReference type="OMA" id="IFRPQNA"/>
<feature type="compositionally biased region" description="Pro residues" evidence="1">
    <location>
        <begin position="53"/>
        <end position="63"/>
    </location>
</feature>
<dbReference type="Proteomes" id="UP000184267">
    <property type="component" value="Unassembled WGS sequence"/>
</dbReference>
<feature type="compositionally biased region" description="Pro residues" evidence="1">
    <location>
        <begin position="255"/>
        <end position="266"/>
    </location>
</feature>
<feature type="domain" description="DUF7330" evidence="2">
    <location>
        <begin position="79"/>
        <end position="243"/>
    </location>
</feature>
<keyword evidence="4" id="KW-1185">Reference proteome</keyword>